<protein>
    <submittedName>
        <fullName evidence="2">Uncharacterized protein</fullName>
    </submittedName>
</protein>
<keyword evidence="3" id="KW-1185">Reference proteome</keyword>
<evidence type="ECO:0000256" key="1">
    <source>
        <dbReference type="SAM" id="Phobius"/>
    </source>
</evidence>
<proteinExistence type="predicted"/>
<keyword evidence="1" id="KW-1133">Transmembrane helix</keyword>
<reference evidence="2" key="1">
    <citation type="submission" date="2023-03" db="EMBL/GenBank/DDBJ databases">
        <title>Massive genome expansion in bonnet fungi (Mycena s.s.) driven by repeated elements and novel gene families across ecological guilds.</title>
        <authorList>
            <consortium name="Lawrence Berkeley National Laboratory"/>
            <person name="Harder C.B."/>
            <person name="Miyauchi S."/>
            <person name="Viragh M."/>
            <person name="Kuo A."/>
            <person name="Thoen E."/>
            <person name="Andreopoulos B."/>
            <person name="Lu D."/>
            <person name="Skrede I."/>
            <person name="Drula E."/>
            <person name="Henrissat B."/>
            <person name="Morin E."/>
            <person name="Kohler A."/>
            <person name="Barry K."/>
            <person name="LaButti K."/>
            <person name="Morin E."/>
            <person name="Salamov A."/>
            <person name="Lipzen A."/>
            <person name="Mereny Z."/>
            <person name="Hegedus B."/>
            <person name="Baldrian P."/>
            <person name="Stursova M."/>
            <person name="Weitz H."/>
            <person name="Taylor A."/>
            <person name="Grigoriev I.V."/>
            <person name="Nagy L.G."/>
            <person name="Martin F."/>
            <person name="Kauserud H."/>
        </authorList>
    </citation>
    <scope>NUCLEOTIDE SEQUENCE</scope>
    <source>
        <strain evidence="2">CBHHK182m</strain>
    </source>
</reference>
<comment type="caution">
    <text evidence="2">The sequence shown here is derived from an EMBL/GenBank/DDBJ whole genome shotgun (WGS) entry which is preliminary data.</text>
</comment>
<accession>A0AAD7DZ07</accession>
<feature type="transmembrane region" description="Helical" evidence="1">
    <location>
        <begin position="40"/>
        <end position="62"/>
    </location>
</feature>
<gene>
    <name evidence="2" type="ORF">B0H16DRAFT_1641433</name>
</gene>
<name>A0AAD7DZ07_9AGAR</name>
<evidence type="ECO:0000313" key="2">
    <source>
        <dbReference type="EMBL" id="KAJ7701294.1"/>
    </source>
</evidence>
<sequence>MWSRINYIFFWTIASVIFLQYNCSSDIPPTHLLQPTSSWHNVYCIVHIPLIFPSAGIFALHIDESRFI</sequence>
<dbReference type="Proteomes" id="UP001215598">
    <property type="component" value="Unassembled WGS sequence"/>
</dbReference>
<keyword evidence="1" id="KW-0472">Membrane</keyword>
<dbReference type="EMBL" id="JARKIB010000538">
    <property type="protein sequence ID" value="KAJ7701294.1"/>
    <property type="molecule type" value="Genomic_DNA"/>
</dbReference>
<evidence type="ECO:0000313" key="3">
    <source>
        <dbReference type="Proteomes" id="UP001215598"/>
    </source>
</evidence>
<organism evidence="2 3">
    <name type="scientific">Mycena metata</name>
    <dbReference type="NCBI Taxonomy" id="1033252"/>
    <lineage>
        <taxon>Eukaryota</taxon>
        <taxon>Fungi</taxon>
        <taxon>Dikarya</taxon>
        <taxon>Basidiomycota</taxon>
        <taxon>Agaricomycotina</taxon>
        <taxon>Agaricomycetes</taxon>
        <taxon>Agaricomycetidae</taxon>
        <taxon>Agaricales</taxon>
        <taxon>Marasmiineae</taxon>
        <taxon>Mycenaceae</taxon>
        <taxon>Mycena</taxon>
    </lineage>
</organism>
<keyword evidence="1" id="KW-0812">Transmembrane</keyword>
<dbReference type="AlphaFoldDB" id="A0AAD7DZ07"/>